<protein>
    <submittedName>
        <fullName evidence="4">Phage tail protein</fullName>
    </submittedName>
</protein>
<evidence type="ECO:0000259" key="2">
    <source>
        <dbReference type="Pfam" id="PF26078"/>
    </source>
</evidence>
<dbReference type="InterPro" id="IPR058530">
    <property type="entry name" value="Baseplate_J-like_C"/>
</dbReference>
<comment type="caution">
    <text evidence="4">The sequence shown here is derived from an EMBL/GenBank/DDBJ whole genome shotgun (WGS) entry which is preliminary data.</text>
</comment>
<name>A0A6L2ZZF6_9LACT</name>
<feature type="domain" description="Baseplate J-like central" evidence="2">
    <location>
        <begin position="191"/>
        <end position="270"/>
    </location>
</feature>
<gene>
    <name evidence="4" type="ORF">ikelab_20990</name>
</gene>
<reference evidence="4 5" key="1">
    <citation type="submission" date="2020-06" db="EMBL/GenBank/DDBJ databases">
        <title>Draft genome sequence of Lactic acid bacteria from Okinawan-style tofu.</title>
        <authorList>
            <person name="Takara I."/>
            <person name="Ikematsu S."/>
        </authorList>
    </citation>
    <scope>NUCLEOTIDE SEQUENCE [LARGE SCALE GENOMIC DNA]</scope>
    <source>
        <strain evidence="5">lg38</strain>
    </source>
</reference>
<evidence type="ECO:0000313" key="5">
    <source>
        <dbReference type="Proteomes" id="UP000504756"/>
    </source>
</evidence>
<accession>A0A6L2ZZF6</accession>
<evidence type="ECO:0000256" key="1">
    <source>
        <dbReference type="ARBA" id="ARBA00038087"/>
    </source>
</evidence>
<dbReference type="PANTHER" id="PTHR37829">
    <property type="entry name" value="PHAGE-LIKE ELEMENT PBSX PROTEIN XKDT"/>
    <property type="match status" value="1"/>
</dbReference>
<evidence type="ECO:0000313" key="4">
    <source>
        <dbReference type="EMBL" id="GFO52824.1"/>
    </source>
</evidence>
<dbReference type="InterPro" id="IPR052399">
    <property type="entry name" value="Phage_Baseplate_Assmbl_Protein"/>
</dbReference>
<proteinExistence type="inferred from homology"/>
<evidence type="ECO:0000259" key="3">
    <source>
        <dbReference type="Pfam" id="PF26079"/>
    </source>
</evidence>
<dbReference type="EMBL" id="BLXU01000018">
    <property type="protein sequence ID" value="GFO52824.1"/>
    <property type="molecule type" value="Genomic_DNA"/>
</dbReference>
<dbReference type="InterPro" id="IPR058531">
    <property type="entry name" value="Baseplate_J_M"/>
</dbReference>
<dbReference type="AlphaFoldDB" id="A0A6L2ZZF6"/>
<dbReference type="Pfam" id="PF26079">
    <property type="entry name" value="Baseplate_J_C"/>
    <property type="match status" value="1"/>
</dbReference>
<comment type="similarity">
    <text evidence="1">Belongs to the Mu gp47/PBSX XkdT family.</text>
</comment>
<feature type="domain" description="Baseplate J-like C-terminal" evidence="3">
    <location>
        <begin position="276"/>
        <end position="374"/>
    </location>
</feature>
<dbReference type="PANTHER" id="PTHR37829:SF3">
    <property type="entry name" value="PROTEIN JAYE-RELATED"/>
    <property type="match status" value="1"/>
</dbReference>
<organism evidence="4 5">
    <name type="scientific">Lactococcus garvieae</name>
    <dbReference type="NCBI Taxonomy" id="1363"/>
    <lineage>
        <taxon>Bacteria</taxon>
        <taxon>Bacillati</taxon>
        <taxon>Bacillota</taxon>
        <taxon>Bacilli</taxon>
        <taxon>Lactobacillales</taxon>
        <taxon>Streptococcaceae</taxon>
        <taxon>Lactococcus</taxon>
    </lineage>
</organism>
<dbReference type="Pfam" id="PF26078">
    <property type="entry name" value="Baseplate_J_M"/>
    <property type="match status" value="1"/>
</dbReference>
<dbReference type="Proteomes" id="UP000504756">
    <property type="component" value="Unassembled WGS sequence"/>
</dbReference>
<sequence length="377" mass="41022">MSIGEEFEKFDYTYYLNSVLERVPDGVDKREGSIIYDAVAPVAYAFAEMAIQMKQVVLNAYIQSATGSFLDYKAAERGTKREAATNARVLAEFTDNKGNPLTIDVEDRFSSTGASPIFYRCSKVLPNGQAELTAESLGTGANAVLGQLLPVTPFDNLGKAEIVEVTVPARDIEDDETLRKRLLSSNEIINYGGNVTDYISFTKELEDVAAVQVYPTWKGGGTVRLVILDNTYNAASQSLIDFVQNEIDPQDSPGNGYGVAPIGHTVTVAAPTVRKINVSAKIETDSGITVLDVKDTVTDVINKHFESLRKSWDTLAGERGYKLTVYRSQLISAIIGVDGVVNVASLLFDNKEEDVILTLSNDLQELPVVGAVTLDEQ</sequence>
<dbReference type="RefSeq" id="WP_176490759.1">
    <property type="nucleotide sequence ID" value="NZ_BLXU01000018.1"/>
</dbReference>